<sequence length="408" mass="43866">MPAAPKRALGNSNPARQQQAYDAEIESPHPAAARPTSPSPQARALAQDRASDSAGERTALLGSSASRDYRTEAARDRAALAEAGHPERQARPWSLRIDAALTGALLLANGYFFTMSLASVDGTFVSNTALPVHRGSVGVPVWVSFLSCTMNTATLLSFVYPHESPLLSFYTAVTTAVFALTALIISVSVTQLRVVEGPLTFVVLALAIVTALQSAYTATLTDRYAPLLDPPEELDPDYAPDTGFWASLKRVTRATVGFLGISLPLAAAHVAVLAAFVMIAIGVIIRSVDASVEQPGQRWKVDPWLWQRKYFPELAHGLFQPRGREYRVHLACRGLGLDDPPFAATAANTSSPAIGTTGRPTVRRTLLIESEQGIPAAVDGEWLLRMLKDGELNSGDIETRVCLWDRPG</sequence>
<keyword evidence="2" id="KW-0472">Membrane</keyword>
<comment type="caution">
    <text evidence="3">The sequence shown here is derived from an EMBL/GenBank/DDBJ whole genome shotgun (WGS) entry which is preliminary data.</text>
</comment>
<keyword evidence="2" id="KW-0812">Transmembrane</keyword>
<feature type="compositionally biased region" description="Polar residues" evidence="1">
    <location>
        <begin position="10"/>
        <end position="20"/>
    </location>
</feature>
<feature type="transmembrane region" description="Helical" evidence="2">
    <location>
        <begin position="167"/>
        <end position="187"/>
    </location>
</feature>
<dbReference type="OrthoDB" id="164921at2759"/>
<keyword evidence="4" id="KW-1185">Reference proteome</keyword>
<reference evidence="3 4" key="1">
    <citation type="submission" date="2019-03" db="EMBL/GenBank/DDBJ databases">
        <title>Rhodosporidium diobovatum UCD-FST 08-225 genome sequencing, assembly, and annotation.</title>
        <authorList>
            <person name="Fakankun I.U."/>
            <person name="Fristensky B."/>
            <person name="Levin D.B."/>
        </authorList>
    </citation>
    <scope>NUCLEOTIDE SEQUENCE [LARGE SCALE GENOMIC DNA]</scope>
    <source>
        <strain evidence="3 4">UCD-FST 08-225</strain>
    </source>
</reference>
<keyword evidence="2" id="KW-1133">Transmembrane helix</keyword>
<evidence type="ECO:0000256" key="1">
    <source>
        <dbReference type="SAM" id="MobiDB-lite"/>
    </source>
</evidence>
<evidence type="ECO:0000313" key="3">
    <source>
        <dbReference type="EMBL" id="TNY18693.1"/>
    </source>
</evidence>
<name>A0A5C5FPH0_9BASI</name>
<organism evidence="3 4">
    <name type="scientific">Rhodotorula diobovata</name>
    <dbReference type="NCBI Taxonomy" id="5288"/>
    <lineage>
        <taxon>Eukaryota</taxon>
        <taxon>Fungi</taxon>
        <taxon>Dikarya</taxon>
        <taxon>Basidiomycota</taxon>
        <taxon>Pucciniomycotina</taxon>
        <taxon>Microbotryomycetes</taxon>
        <taxon>Sporidiobolales</taxon>
        <taxon>Sporidiobolaceae</taxon>
        <taxon>Rhodotorula</taxon>
    </lineage>
</organism>
<dbReference type="Proteomes" id="UP000311382">
    <property type="component" value="Unassembled WGS sequence"/>
</dbReference>
<accession>A0A5C5FPH0</accession>
<gene>
    <name evidence="3" type="ORF">DMC30DRAFT_402485</name>
</gene>
<dbReference type="EMBL" id="SOZI01000126">
    <property type="protein sequence ID" value="TNY18693.1"/>
    <property type="molecule type" value="Genomic_DNA"/>
</dbReference>
<feature type="transmembrane region" description="Helical" evidence="2">
    <location>
        <begin position="139"/>
        <end position="160"/>
    </location>
</feature>
<dbReference type="InterPro" id="IPR019431">
    <property type="entry name" value="DUF2417"/>
</dbReference>
<evidence type="ECO:0000313" key="4">
    <source>
        <dbReference type="Proteomes" id="UP000311382"/>
    </source>
</evidence>
<feature type="transmembrane region" description="Helical" evidence="2">
    <location>
        <begin position="256"/>
        <end position="285"/>
    </location>
</feature>
<dbReference type="Pfam" id="PF10329">
    <property type="entry name" value="DUF2417"/>
    <property type="match status" value="1"/>
</dbReference>
<evidence type="ECO:0000256" key="2">
    <source>
        <dbReference type="SAM" id="Phobius"/>
    </source>
</evidence>
<feature type="transmembrane region" description="Helical" evidence="2">
    <location>
        <begin position="199"/>
        <end position="218"/>
    </location>
</feature>
<feature type="transmembrane region" description="Helical" evidence="2">
    <location>
        <begin position="97"/>
        <end position="119"/>
    </location>
</feature>
<protein>
    <submittedName>
        <fullName evidence="3">Uncharacterized protein</fullName>
    </submittedName>
</protein>
<feature type="region of interest" description="Disordered" evidence="1">
    <location>
        <begin position="1"/>
        <end position="68"/>
    </location>
</feature>
<dbReference type="AlphaFoldDB" id="A0A5C5FPH0"/>
<dbReference type="STRING" id="5288.A0A5C5FPH0"/>
<proteinExistence type="predicted"/>